<reference evidence="2 3" key="1">
    <citation type="journal article" date="2016" name="Sci. Rep.">
        <title>Peltaster fructicola genome reveals evolution from an invasive phytopathogen to an ectophytic parasite.</title>
        <authorList>
            <person name="Xu C."/>
            <person name="Chen H."/>
            <person name="Gleason M.L."/>
            <person name="Xu J.R."/>
            <person name="Liu H."/>
            <person name="Zhang R."/>
            <person name="Sun G."/>
        </authorList>
    </citation>
    <scope>NUCLEOTIDE SEQUENCE [LARGE SCALE GENOMIC DNA]</scope>
    <source>
        <strain evidence="2 3">LNHT1506</strain>
    </source>
</reference>
<gene>
    <name evidence="2" type="ORF">AMS68_001185</name>
</gene>
<evidence type="ECO:0000256" key="1">
    <source>
        <dbReference type="SAM" id="Coils"/>
    </source>
</evidence>
<organism evidence="2 3">
    <name type="scientific">Peltaster fructicola</name>
    <dbReference type="NCBI Taxonomy" id="286661"/>
    <lineage>
        <taxon>Eukaryota</taxon>
        <taxon>Fungi</taxon>
        <taxon>Dikarya</taxon>
        <taxon>Ascomycota</taxon>
        <taxon>Pezizomycotina</taxon>
        <taxon>Dothideomycetes</taxon>
        <taxon>Dothideomycetes incertae sedis</taxon>
        <taxon>Peltaster</taxon>
    </lineage>
</organism>
<evidence type="ECO:0000313" key="2">
    <source>
        <dbReference type="EMBL" id="QIW95667.1"/>
    </source>
</evidence>
<sequence length="100" mass="10940">MAATGLQKYRSFIFAGSAAALASVGAITGATLKSDTEKRAVVQASPTERLQQMETLRQELTNRKLELEIKISHVEERARAKALLQQKRDALNLDASKAND</sequence>
<feature type="coiled-coil region" evidence="1">
    <location>
        <begin position="50"/>
        <end position="77"/>
    </location>
</feature>
<keyword evidence="1" id="KW-0175">Coiled coil</keyword>
<evidence type="ECO:0000313" key="3">
    <source>
        <dbReference type="Proteomes" id="UP000503462"/>
    </source>
</evidence>
<proteinExistence type="predicted"/>
<keyword evidence="3" id="KW-1185">Reference proteome</keyword>
<protein>
    <submittedName>
        <fullName evidence="2">Uncharacterized protein</fullName>
    </submittedName>
</protein>
<dbReference type="Proteomes" id="UP000503462">
    <property type="component" value="Chromosome 1"/>
</dbReference>
<dbReference type="OrthoDB" id="5428081at2759"/>
<name>A0A6H0XM20_9PEZI</name>
<dbReference type="AlphaFoldDB" id="A0A6H0XM20"/>
<accession>A0A6H0XM20</accession>
<dbReference type="EMBL" id="CP051139">
    <property type="protein sequence ID" value="QIW95667.1"/>
    <property type="molecule type" value="Genomic_DNA"/>
</dbReference>